<dbReference type="Proteomes" id="UP001235840">
    <property type="component" value="Unassembled WGS sequence"/>
</dbReference>
<accession>A0ABT9W257</accession>
<reference evidence="1 2" key="1">
    <citation type="submission" date="2023-07" db="EMBL/GenBank/DDBJ databases">
        <title>Genomic Encyclopedia of Type Strains, Phase IV (KMG-IV): sequencing the most valuable type-strain genomes for metagenomic binning, comparative biology and taxonomic classification.</title>
        <authorList>
            <person name="Goeker M."/>
        </authorList>
    </citation>
    <scope>NUCLEOTIDE SEQUENCE [LARGE SCALE GENOMIC DNA]</scope>
    <source>
        <strain evidence="1 2">DSM 12751</strain>
    </source>
</reference>
<sequence length="31" mass="3694">MLKNIKIKARSIYNVGKQYHQTNFAFTQTSY</sequence>
<evidence type="ECO:0008006" key="3">
    <source>
        <dbReference type="Google" id="ProtNLM"/>
    </source>
</evidence>
<gene>
    <name evidence="1" type="ORF">J2S11_003257</name>
</gene>
<protein>
    <recommendedName>
        <fullName evidence="3">Transposase</fullName>
    </recommendedName>
</protein>
<keyword evidence="2" id="KW-1185">Reference proteome</keyword>
<comment type="caution">
    <text evidence="1">The sequence shown here is derived from an EMBL/GenBank/DDBJ whole genome shotgun (WGS) entry which is preliminary data.</text>
</comment>
<evidence type="ECO:0000313" key="2">
    <source>
        <dbReference type="Proteomes" id="UP001235840"/>
    </source>
</evidence>
<evidence type="ECO:0000313" key="1">
    <source>
        <dbReference type="EMBL" id="MDQ0167332.1"/>
    </source>
</evidence>
<name>A0ABT9W257_9BACI</name>
<organism evidence="1 2">
    <name type="scientific">Caldalkalibacillus horti</name>
    <dbReference type="NCBI Taxonomy" id="77523"/>
    <lineage>
        <taxon>Bacteria</taxon>
        <taxon>Bacillati</taxon>
        <taxon>Bacillota</taxon>
        <taxon>Bacilli</taxon>
        <taxon>Bacillales</taxon>
        <taxon>Bacillaceae</taxon>
        <taxon>Caldalkalibacillus</taxon>
    </lineage>
</organism>
<dbReference type="EMBL" id="JAUSTY010000015">
    <property type="protein sequence ID" value="MDQ0167332.1"/>
    <property type="molecule type" value="Genomic_DNA"/>
</dbReference>
<proteinExistence type="predicted"/>